<keyword evidence="4" id="KW-0206">Cytoskeleton</keyword>
<keyword evidence="6" id="KW-0493">Microtubule</keyword>
<accession>A0A922MAR2</accession>
<evidence type="ECO:0000256" key="4">
    <source>
        <dbReference type="ARBA" id="ARBA00023212"/>
    </source>
</evidence>
<dbReference type="AlphaFoldDB" id="A0A922MAR2"/>
<evidence type="ECO:0000256" key="1">
    <source>
        <dbReference type="ARBA" id="ARBA00004245"/>
    </source>
</evidence>
<dbReference type="GO" id="GO:0005874">
    <property type="term" value="C:microtubule"/>
    <property type="evidence" value="ECO:0007669"/>
    <property type="project" value="UniProtKB-KW"/>
</dbReference>
<gene>
    <name evidence="9" type="ORF">HF086_002732</name>
</gene>
<keyword evidence="2 5" id="KW-0547">Nucleotide-binding</keyword>
<dbReference type="PRINTS" id="PR00380">
    <property type="entry name" value="KINESINHEAVY"/>
</dbReference>
<keyword evidence="4" id="KW-0963">Cytoplasm</keyword>
<evidence type="ECO:0000256" key="7">
    <source>
        <dbReference type="SAM" id="Coils"/>
    </source>
</evidence>
<dbReference type="Proteomes" id="UP000814243">
    <property type="component" value="Unassembled WGS sequence"/>
</dbReference>
<feature type="coiled-coil region" evidence="7">
    <location>
        <begin position="421"/>
        <end position="448"/>
    </location>
</feature>
<evidence type="ECO:0000259" key="8">
    <source>
        <dbReference type="PROSITE" id="PS50067"/>
    </source>
</evidence>
<dbReference type="PROSITE" id="PS50067">
    <property type="entry name" value="KINESIN_MOTOR_2"/>
    <property type="match status" value="1"/>
</dbReference>
<keyword evidence="7" id="KW-0175">Coiled coil</keyword>
<dbReference type="InterPro" id="IPR001752">
    <property type="entry name" value="Kinesin_motor_dom"/>
</dbReference>
<reference evidence="9" key="1">
    <citation type="journal article" date="2021" name="G3 (Bethesda)">
        <title>Genome and transcriptome analysis of the beet armyworm Spodoptera exigua reveals targets for pest control. .</title>
        <authorList>
            <person name="Simon S."/>
            <person name="Breeschoten T."/>
            <person name="Jansen H.J."/>
            <person name="Dirks R.P."/>
            <person name="Schranz M.E."/>
            <person name="Ros V.I.D."/>
        </authorList>
    </citation>
    <scope>NUCLEOTIDE SEQUENCE</scope>
    <source>
        <strain evidence="9">TB_SE_WUR_2020</strain>
    </source>
</reference>
<keyword evidence="3 5" id="KW-0067">ATP-binding</keyword>
<dbReference type="GO" id="GO:0005875">
    <property type="term" value="C:microtubule associated complex"/>
    <property type="evidence" value="ECO:0007669"/>
    <property type="project" value="TreeGrafter"/>
</dbReference>
<organism evidence="9 10">
    <name type="scientific">Spodoptera exigua</name>
    <name type="common">Beet armyworm</name>
    <name type="synonym">Noctua fulgens</name>
    <dbReference type="NCBI Taxonomy" id="7107"/>
    <lineage>
        <taxon>Eukaryota</taxon>
        <taxon>Metazoa</taxon>
        <taxon>Ecdysozoa</taxon>
        <taxon>Arthropoda</taxon>
        <taxon>Hexapoda</taxon>
        <taxon>Insecta</taxon>
        <taxon>Pterygota</taxon>
        <taxon>Neoptera</taxon>
        <taxon>Endopterygota</taxon>
        <taxon>Lepidoptera</taxon>
        <taxon>Glossata</taxon>
        <taxon>Ditrysia</taxon>
        <taxon>Noctuoidea</taxon>
        <taxon>Noctuidae</taxon>
        <taxon>Amphipyrinae</taxon>
        <taxon>Spodoptera</taxon>
    </lineage>
</organism>
<dbReference type="SMART" id="SM00129">
    <property type="entry name" value="KISc"/>
    <property type="match status" value="1"/>
</dbReference>
<dbReference type="GO" id="GO:0051231">
    <property type="term" value="P:spindle elongation"/>
    <property type="evidence" value="ECO:0007669"/>
    <property type="project" value="TreeGrafter"/>
</dbReference>
<dbReference type="InterPro" id="IPR019821">
    <property type="entry name" value="Kinesin_motor_CS"/>
</dbReference>
<dbReference type="InterPro" id="IPR027417">
    <property type="entry name" value="P-loop_NTPase"/>
</dbReference>
<evidence type="ECO:0000256" key="3">
    <source>
        <dbReference type="ARBA" id="ARBA00022840"/>
    </source>
</evidence>
<evidence type="ECO:0000313" key="10">
    <source>
        <dbReference type="Proteomes" id="UP000814243"/>
    </source>
</evidence>
<keyword evidence="5 6" id="KW-0505">Motor protein</keyword>
<comment type="caution">
    <text evidence="9">The sequence shown here is derived from an EMBL/GenBank/DDBJ whole genome shotgun (WGS) entry which is preliminary data.</text>
</comment>
<evidence type="ECO:0000256" key="5">
    <source>
        <dbReference type="PROSITE-ProRule" id="PRU00283"/>
    </source>
</evidence>
<evidence type="ECO:0000313" key="9">
    <source>
        <dbReference type="EMBL" id="KAH9632910.1"/>
    </source>
</evidence>
<evidence type="ECO:0000256" key="6">
    <source>
        <dbReference type="RuleBase" id="RU000394"/>
    </source>
</evidence>
<dbReference type="FunFam" id="3.40.850.10:FF:000080">
    <property type="entry name" value="Kinesin-like protein"/>
    <property type="match status" value="1"/>
</dbReference>
<sequence>MAVEGFSCTAFCYGQTGSGKTHTLTGPPGLVESGASPFAPEHGLVVRSFVHLFRLISERPESHFILKASFLEIYNEKVIDLLNPGSARKPLQVRWSKESRGFYVENLFTVDCETLDDLFAVLEEGMRNRAVGAHAMNAHSSRSHTLLCVRVRRDLREDAGVVCSTHGKINFVDLAGSEMTKRTHSTGKTLEEANNINRSLMVLGYCIAQLSDGKKRGHIPYRDSKLTKLLADSLAGNGVTLMIACIAPTRSNLSETINTLRYAARAKKIKSKPIVKMVSSTNPLTRKLTLPSKYRFQPLLDTNLSERVPKIQLQIQLLALLEKSCDPSNFKESDWDARDALILSLKREVEALQAENQHLRTALHVQTDYNLDSYSQRRTPTQIEPNKLYQLPQSELVELVQLHMEENSALRAENSELFGVRDSLLRDQELLSRENERLLKKLEDVNSVCVRSPIIPARPTYSGSNDNEANIWTNPVSSSASIVSGGS</sequence>
<comment type="subcellular location">
    <subcellularLocation>
        <location evidence="1">Cytoplasm</location>
        <location evidence="1">Cytoskeleton</location>
    </subcellularLocation>
</comment>
<feature type="binding site" evidence="5">
    <location>
        <begin position="14"/>
        <end position="21"/>
    </location>
    <ligand>
        <name>ATP</name>
        <dbReference type="ChEBI" id="CHEBI:30616"/>
    </ligand>
</feature>
<dbReference type="GO" id="GO:0007052">
    <property type="term" value="P:mitotic spindle organization"/>
    <property type="evidence" value="ECO:0007669"/>
    <property type="project" value="TreeGrafter"/>
</dbReference>
<dbReference type="PROSITE" id="PS00411">
    <property type="entry name" value="KINESIN_MOTOR_1"/>
    <property type="match status" value="1"/>
</dbReference>
<dbReference type="InterPro" id="IPR036961">
    <property type="entry name" value="Kinesin_motor_dom_sf"/>
</dbReference>
<evidence type="ECO:0000256" key="2">
    <source>
        <dbReference type="ARBA" id="ARBA00022741"/>
    </source>
</evidence>
<dbReference type="InterPro" id="IPR027640">
    <property type="entry name" value="Kinesin-like_fam"/>
</dbReference>
<proteinExistence type="inferred from homology"/>
<dbReference type="CDD" id="cd00106">
    <property type="entry name" value="KISc"/>
    <property type="match status" value="1"/>
</dbReference>
<dbReference type="Gene3D" id="3.40.850.10">
    <property type="entry name" value="Kinesin motor domain"/>
    <property type="match status" value="1"/>
</dbReference>
<dbReference type="GO" id="GO:0008017">
    <property type="term" value="F:microtubule binding"/>
    <property type="evidence" value="ECO:0007669"/>
    <property type="project" value="InterPro"/>
</dbReference>
<feature type="domain" description="Kinesin motor" evidence="8">
    <location>
        <begin position="1"/>
        <end position="269"/>
    </location>
</feature>
<dbReference type="GO" id="GO:0003777">
    <property type="term" value="F:microtubule motor activity"/>
    <property type="evidence" value="ECO:0007669"/>
    <property type="project" value="InterPro"/>
</dbReference>
<protein>
    <recommendedName>
        <fullName evidence="6">Kinesin-like protein</fullName>
    </recommendedName>
</protein>
<dbReference type="PANTHER" id="PTHR47969:SF33">
    <property type="entry name" value="KINESIN-LIKE PROTEIN"/>
    <property type="match status" value="1"/>
</dbReference>
<comment type="similarity">
    <text evidence="5 6">Belongs to the TRAFAC class myosin-kinesin ATPase superfamily. Kinesin family.</text>
</comment>
<dbReference type="GO" id="GO:0007018">
    <property type="term" value="P:microtubule-based movement"/>
    <property type="evidence" value="ECO:0007669"/>
    <property type="project" value="InterPro"/>
</dbReference>
<name>A0A922MAR2_SPOEX</name>
<dbReference type="EMBL" id="JACEFF010000678">
    <property type="protein sequence ID" value="KAH9632910.1"/>
    <property type="molecule type" value="Genomic_DNA"/>
</dbReference>
<dbReference type="SUPFAM" id="SSF52540">
    <property type="entry name" value="P-loop containing nucleoside triphosphate hydrolases"/>
    <property type="match status" value="1"/>
</dbReference>
<dbReference type="PANTHER" id="PTHR47969">
    <property type="entry name" value="CHROMOSOME-ASSOCIATED KINESIN KIF4A-RELATED"/>
    <property type="match status" value="1"/>
</dbReference>
<dbReference type="GO" id="GO:0005524">
    <property type="term" value="F:ATP binding"/>
    <property type="evidence" value="ECO:0007669"/>
    <property type="project" value="UniProtKB-UniRule"/>
</dbReference>
<dbReference type="Pfam" id="PF00225">
    <property type="entry name" value="Kinesin"/>
    <property type="match status" value="1"/>
</dbReference>